<sequence length="21" mass="2457">MCLDTRTTEMCKCTQSHQVIK</sequence>
<protein>
    <submittedName>
        <fullName evidence="1">Uncharacterized protein</fullName>
    </submittedName>
</protein>
<dbReference type="EMBL" id="JABFAE010395826">
    <property type="protein sequence ID" value="MBA0844776.1"/>
    <property type="molecule type" value="Genomic_DNA"/>
</dbReference>
<name>A0A7J9KEI0_9ROSI</name>
<dbReference type="AlphaFoldDB" id="A0A7J9KEI0"/>
<proteinExistence type="predicted"/>
<evidence type="ECO:0000313" key="1">
    <source>
        <dbReference type="EMBL" id="MBA0844776.1"/>
    </source>
</evidence>
<organism evidence="1 2">
    <name type="scientific">Gossypium armourianum</name>
    <dbReference type="NCBI Taxonomy" id="34283"/>
    <lineage>
        <taxon>Eukaryota</taxon>
        <taxon>Viridiplantae</taxon>
        <taxon>Streptophyta</taxon>
        <taxon>Embryophyta</taxon>
        <taxon>Tracheophyta</taxon>
        <taxon>Spermatophyta</taxon>
        <taxon>Magnoliopsida</taxon>
        <taxon>eudicotyledons</taxon>
        <taxon>Gunneridae</taxon>
        <taxon>Pentapetalae</taxon>
        <taxon>rosids</taxon>
        <taxon>malvids</taxon>
        <taxon>Malvales</taxon>
        <taxon>Malvaceae</taxon>
        <taxon>Malvoideae</taxon>
        <taxon>Gossypium</taxon>
    </lineage>
</organism>
<evidence type="ECO:0000313" key="2">
    <source>
        <dbReference type="Proteomes" id="UP000593575"/>
    </source>
</evidence>
<comment type="caution">
    <text evidence="1">The sequence shown here is derived from an EMBL/GenBank/DDBJ whole genome shotgun (WGS) entry which is preliminary data.</text>
</comment>
<dbReference type="Proteomes" id="UP000593575">
    <property type="component" value="Unassembled WGS sequence"/>
</dbReference>
<gene>
    <name evidence="1" type="ORF">Goarm_022266</name>
</gene>
<keyword evidence="2" id="KW-1185">Reference proteome</keyword>
<accession>A0A7J9KEI0</accession>
<reference evidence="1 2" key="1">
    <citation type="journal article" date="2019" name="Genome Biol. Evol.">
        <title>Insights into the evolution of the New World diploid cottons (Gossypium, subgenus Houzingenia) based on genome sequencing.</title>
        <authorList>
            <person name="Grover C.E."/>
            <person name="Arick M.A. 2nd"/>
            <person name="Thrash A."/>
            <person name="Conover J.L."/>
            <person name="Sanders W.S."/>
            <person name="Peterson D.G."/>
            <person name="Frelichowski J.E."/>
            <person name="Scheffler J.A."/>
            <person name="Scheffler B.E."/>
            <person name="Wendel J.F."/>
        </authorList>
    </citation>
    <scope>NUCLEOTIDE SEQUENCE [LARGE SCALE GENOMIC DNA]</scope>
    <source>
        <strain evidence="1">6</strain>
        <tissue evidence="1">Leaf</tissue>
    </source>
</reference>